<protein>
    <recommendedName>
        <fullName evidence="2">Kinetochore protein Nuf2 N-terminal domain-containing protein</fullName>
    </recommendedName>
</protein>
<evidence type="ECO:0000256" key="1">
    <source>
        <dbReference type="SAM" id="Coils"/>
    </source>
</evidence>
<evidence type="ECO:0000313" key="4">
    <source>
        <dbReference type="Proteomes" id="UP000007801"/>
    </source>
</evidence>
<keyword evidence="1" id="KW-0175">Coiled coil</keyword>
<feature type="domain" description="Kinetochore protein Nuf2 N-terminal" evidence="2">
    <location>
        <begin position="24"/>
        <end position="122"/>
    </location>
</feature>
<dbReference type="OMA" id="FNYLAYY"/>
<gene>
    <name evidence="3" type="primary">Dana\GF24482</name>
    <name evidence="3" type="synonym">dana_GLEANR_920</name>
    <name evidence="3" type="ORF">GF24482</name>
</gene>
<evidence type="ECO:0000313" key="3">
    <source>
        <dbReference type="EMBL" id="EDV33445.1"/>
    </source>
</evidence>
<dbReference type="OrthoDB" id="7862063at2759"/>
<proteinExistence type="predicted"/>
<sequence>MASSSTKANDIEKLVQQSNYLLPDLSIRHSDLSNPSEAILTRIFIQYLKAFGFRVEPPHKVDCDVFDPSREKRLFLIRLCRQVERILQISFPNKTYTYVDIINPAGKKTLNTLEFLLNYLAYYKLFKKSVLGPAEEAVKTRESLYAEFTAKASELEQRKQKASTIKSEMEVCQTHIEQLKKDLVQGQTELTQKKKPLGDLRNEAELLEQQHGELNKRITHLEQQVVGENQVMDLKKQIQGINSHIESCKVELANKEKVFNDQRQQIDSSQEMVAEIEKAVTILPSNVIEDYKKCCKQVEAIEKELAQVKIQQQNSLYEVTEKQQEITETEKQLQSRKKLLDEQDNKSQKQIEERKAKIDDLEKQLDKQEKRNQEIEVHIDNEDQIHAALEDNICQALGDDWQSPEDV</sequence>
<dbReference type="HOGENOM" id="CLU_057929_0_0_1"/>
<dbReference type="GeneID" id="6507114"/>
<dbReference type="KEGG" id="dan:6507114"/>
<dbReference type="AlphaFoldDB" id="B3MUB6"/>
<dbReference type="SMR" id="B3MUB6"/>
<accession>B3MUB6</accession>
<dbReference type="InterPro" id="IPR005549">
    <property type="entry name" value="Kinetochore_Nuf2_N"/>
</dbReference>
<dbReference type="GO" id="GO:0031262">
    <property type="term" value="C:Ndc80 complex"/>
    <property type="evidence" value="ECO:0007669"/>
    <property type="project" value="EnsemblMetazoa"/>
</dbReference>
<reference evidence="3 4" key="1">
    <citation type="journal article" date="2007" name="Nature">
        <title>Evolution of genes and genomes on the Drosophila phylogeny.</title>
        <authorList>
            <consortium name="Drosophila 12 Genomes Consortium"/>
            <person name="Clark A.G."/>
            <person name="Eisen M.B."/>
            <person name="Smith D.R."/>
            <person name="Bergman C.M."/>
            <person name="Oliver B."/>
            <person name="Markow T.A."/>
            <person name="Kaufman T.C."/>
            <person name="Kellis M."/>
            <person name="Gelbart W."/>
            <person name="Iyer V.N."/>
            <person name="Pollard D.A."/>
            <person name="Sackton T.B."/>
            <person name="Larracuente A.M."/>
            <person name="Singh N.D."/>
            <person name="Abad J.P."/>
            <person name="Abt D.N."/>
            <person name="Adryan B."/>
            <person name="Aguade M."/>
            <person name="Akashi H."/>
            <person name="Anderson W.W."/>
            <person name="Aquadro C.F."/>
            <person name="Ardell D.H."/>
            <person name="Arguello R."/>
            <person name="Artieri C.G."/>
            <person name="Barbash D.A."/>
            <person name="Barker D."/>
            <person name="Barsanti P."/>
            <person name="Batterham P."/>
            <person name="Batzoglou S."/>
            <person name="Begun D."/>
            <person name="Bhutkar A."/>
            <person name="Blanco E."/>
            <person name="Bosak S.A."/>
            <person name="Bradley R.K."/>
            <person name="Brand A.D."/>
            <person name="Brent M.R."/>
            <person name="Brooks A.N."/>
            <person name="Brown R.H."/>
            <person name="Butlin R.K."/>
            <person name="Caggese C."/>
            <person name="Calvi B.R."/>
            <person name="Bernardo de Carvalho A."/>
            <person name="Caspi A."/>
            <person name="Castrezana S."/>
            <person name="Celniker S.E."/>
            <person name="Chang J.L."/>
            <person name="Chapple C."/>
            <person name="Chatterji S."/>
            <person name="Chinwalla A."/>
            <person name="Civetta A."/>
            <person name="Clifton S.W."/>
            <person name="Comeron J.M."/>
            <person name="Costello J.C."/>
            <person name="Coyne J.A."/>
            <person name="Daub J."/>
            <person name="David R.G."/>
            <person name="Delcher A.L."/>
            <person name="Delehaunty K."/>
            <person name="Do C.B."/>
            <person name="Ebling H."/>
            <person name="Edwards K."/>
            <person name="Eickbush T."/>
            <person name="Evans J.D."/>
            <person name="Filipski A."/>
            <person name="Findeiss S."/>
            <person name="Freyhult E."/>
            <person name="Fulton L."/>
            <person name="Fulton R."/>
            <person name="Garcia A.C."/>
            <person name="Gardiner A."/>
            <person name="Garfield D.A."/>
            <person name="Garvin B.E."/>
            <person name="Gibson G."/>
            <person name="Gilbert D."/>
            <person name="Gnerre S."/>
            <person name="Godfrey J."/>
            <person name="Good R."/>
            <person name="Gotea V."/>
            <person name="Gravely B."/>
            <person name="Greenberg A.J."/>
            <person name="Griffiths-Jones S."/>
            <person name="Gross S."/>
            <person name="Guigo R."/>
            <person name="Gustafson E.A."/>
            <person name="Haerty W."/>
            <person name="Hahn M.W."/>
            <person name="Halligan D.L."/>
            <person name="Halpern A.L."/>
            <person name="Halter G.M."/>
            <person name="Han M.V."/>
            <person name="Heger A."/>
            <person name="Hillier L."/>
            <person name="Hinrichs A.S."/>
            <person name="Holmes I."/>
            <person name="Hoskins R.A."/>
            <person name="Hubisz M.J."/>
            <person name="Hultmark D."/>
            <person name="Huntley M.A."/>
            <person name="Jaffe D.B."/>
            <person name="Jagadeeshan S."/>
            <person name="Jeck W.R."/>
            <person name="Johnson J."/>
            <person name="Jones C.D."/>
            <person name="Jordan W.C."/>
            <person name="Karpen G.H."/>
            <person name="Kataoka E."/>
            <person name="Keightley P.D."/>
            <person name="Kheradpour P."/>
            <person name="Kirkness E.F."/>
            <person name="Koerich L.B."/>
            <person name="Kristiansen K."/>
            <person name="Kudrna D."/>
            <person name="Kulathinal R.J."/>
            <person name="Kumar S."/>
            <person name="Kwok R."/>
            <person name="Lander E."/>
            <person name="Langley C.H."/>
            <person name="Lapoint R."/>
            <person name="Lazzaro B.P."/>
            <person name="Lee S.J."/>
            <person name="Levesque L."/>
            <person name="Li R."/>
            <person name="Lin C.F."/>
            <person name="Lin M.F."/>
            <person name="Lindblad-Toh K."/>
            <person name="Llopart A."/>
            <person name="Long M."/>
            <person name="Low L."/>
            <person name="Lozovsky E."/>
            <person name="Lu J."/>
            <person name="Luo M."/>
            <person name="Machado C.A."/>
            <person name="Makalowski W."/>
            <person name="Marzo M."/>
            <person name="Matsuda M."/>
            <person name="Matzkin L."/>
            <person name="McAllister B."/>
            <person name="McBride C.S."/>
            <person name="McKernan B."/>
            <person name="McKernan K."/>
            <person name="Mendez-Lago M."/>
            <person name="Minx P."/>
            <person name="Mollenhauer M.U."/>
            <person name="Montooth K."/>
            <person name="Mount S.M."/>
            <person name="Mu X."/>
            <person name="Myers E."/>
            <person name="Negre B."/>
            <person name="Newfeld S."/>
            <person name="Nielsen R."/>
            <person name="Noor M.A."/>
            <person name="O'Grady P."/>
            <person name="Pachter L."/>
            <person name="Papaceit M."/>
            <person name="Parisi M.J."/>
            <person name="Parisi M."/>
            <person name="Parts L."/>
            <person name="Pedersen J.S."/>
            <person name="Pesole G."/>
            <person name="Phillippy A.M."/>
            <person name="Ponting C.P."/>
            <person name="Pop M."/>
            <person name="Porcelli D."/>
            <person name="Powell J.R."/>
            <person name="Prohaska S."/>
            <person name="Pruitt K."/>
            <person name="Puig M."/>
            <person name="Quesneville H."/>
            <person name="Ram K.R."/>
            <person name="Rand D."/>
            <person name="Rasmussen M.D."/>
            <person name="Reed L.K."/>
            <person name="Reenan R."/>
            <person name="Reily A."/>
            <person name="Remington K.A."/>
            <person name="Rieger T.T."/>
            <person name="Ritchie M.G."/>
            <person name="Robin C."/>
            <person name="Rogers Y.H."/>
            <person name="Rohde C."/>
            <person name="Rozas J."/>
            <person name="Rubenfield M.J."/>
            <person name="Ruiz A."/>
            <person name="Russo S."/>
            <person name="Salzberg S.L."/>
            <person name="Sanchez-Gracia A."/>
            <person name="Saranga D.J."/>
            <person name="Sato H."/>
            <person name="Schaeffer S.W."/>
            <person name="Schatz M.C."/>
            <person name="Schlenke T."/>
            <person name="Schwartz R."/>
            <person name="Segarra C."/>
            <person name="Singh R.S."/>
            <person name="Sirot L."/>
            <person name="Sirota M."/>
            <person name="Sisneros N.B."/>
            <person name="Smith C.D."/>
            <person name="Smith T.F."/>
            <person name="Spieth J."/>
            <person name="Stage D.E."/>
            <person name="Stark A."/>
            <person name="Stephan W."/>
            <person name="Strausberg R.L."/>
            <person name="Strempel S."/>
            <person name="Sturgill D."/>
            <person name="Sutton G."/>
            <person name="Sutton G.G."/>
            <person name="Tao W."/>
            <person name="Teichmann S."/>
            <person name="Tobari Y.N."/>
            <person name="Tomimura Y."/>
            <person name="Tsolas J.M."/>
            <person name="Valente V.L."/>
            <person name="Venter E."/>
            <person name="Venter J.C."/>
            <person name="Vicario S."/>
            <person name="Vieira F.G."/>
            <person name="Vilella A.J."/>
            <person name="Villasante A."/>
            <person name="Walenz B."/>
            <person name="Wang J."/>
            <person name="Wasserman M."/>
            <person name="Watts T."/>
            <person name="Wilson D."/>
            <person name="Wilson R.K."/>
            <person name="Wing R.A."/>
            <person name="Wolfner M.F."/>
            <person name="Wong A."/>
            <person name="Wong G.K."/>
            <person name="Wu C.I."/>
            <person name="Wu G."/>
            <person name="Yamamoto D."/>
            <person name="Yang H.P."/>
            <person name="Yang S.P."/>
            <person name="Yorke J.A."/>
            <person name="Yoshida K."/>
            <person name="Zdobnov E."/>
            <person name="Zhang P."/>
            <person name="Zhang Y."/>
            <person name="Zimin A.V."/>
            <person name="Baldwin J."/>
            <person name="Abdouelleil A."/>
            <person name="Abdulkadir J."/>
            <person name="Abebe A."/>
            <person name="Abera B."/>
            <person name="Abreu J."/>
            <person name="Acer S.C."/>
            <person name="Aftuck L."/>
            <person name="Alexander A."/>
            <person name="An P."/>
            <person name="Anderson E."/>
            <person name="Anderson S."/>
            <person name="Arachi H."/>
            <person name="Azer M."/>
            <person name="Bachantsang P."/>
            <person name="Barry A."/>
            <person name="Bayul T."/>
            <person name="Berlin A."/>
            <person name="Bessette D."/>
            <person name="Bloom T."/>
            <person name="Blye J."/>
            <person name="Boguslavskiy L."/>
            <person name="Bonnet C."/>
            <person name="Boukhgalter B."/>
            <person name="Bourzgui I."/>
            <person name="Brown A."/>
            <person name="Cahill P."/>
            <person name="Channer S."/>
            <person name="Cheshatsang Y."/>
            <person name="Chuda L."/>
            <person name="Citroen M."/>
            <person name="Collymore A."/>
            <person name="Cooke P."/>
            <person name="Costello M."/>
            <person name="D'Aco K."/>
            <person name="Daza R."/>
            <person name="De Haan G."/>
            <person name="DeGray S."/>
            <person name="DeMaso C."/>
            <person name="Dhargay N."/>
            <person name="Dooley K."/>
            <person name="Dooley E."/>
            <person name="Doricent M."/>
            <person name="Dorje P."/>
            <person name="Dorjee K."/>
            <person name="Dupes A."/>
            <person name="Elong R."/>
            <person name="Falk J."/>
            <person name="Farina A."/>
            <person name="Faro S."/>
            <person name="Ferguson D."/>
            <person name="Fisher S."/>
            <person name="Foley C.D."/>
            <person name="Franke A."/>
            <person name="Friedrich D."/>
            <person name="Gadbois L."/>
            <person name="Gearin G."/>
            <person name="Gearin C.R."/>
            <person name="Giannoukos G."/>
            <person name="Goode T."/>
            <person name="Graham J."/>
            <person name="Grandbois E."/>
            <person name="Grewal S."/>
            <person name="Gyaltsen K."/>
            <person name="Hafez N."/>
            <person name="Hagos B."/>
            <person name="Hall J."/>
            <person name="Henson C."/>
            <person name="Hollinger A."/>
            <person name="Honan T."/>
            <person name="Huard M.D."/>
            <person name="Hughes L."/>
            <person name="Hurhula B."/>
            <person name="Husby M.E."/>
            <person name="Kamat A."/>
            <person name="Kanga B."/>
            <person name="Kashin S."/>
            <person name="Khazanovich D."/>
            <person name="Kisner P."/>
            <person name="Lance K."/>
            <person name="Lara M."/>
            <person name="Lee W."/>
            <person name="Lennon N."/>
            <person name="Letendre F."/>
            <person name="LeVine R."/>
            <person name="Lipovsky A."/>
            <person name="Liu X."/>
            <person name="Liu J."/>
            <person name="Liu S."/>
            <person name="Lokyitsang T."/>
            <person name="Lokyitsang Y."/>
            <person name="Lubonja R."/>
            <person name="Lui A."/>
            <person name="MacDonald P."/>
            <person name="Magnisalis V."/>
            <person name="Maru K."/>
            <person name="Matthews C."/>
            <person name="McCusker W."/>
            <person name="McDonough S."/>
            <person name="Mehta T."/>
            <person name="Meldrim J."/>
            <person name="Meneus L."/>
            <person name="Mihai O."/>
            <person name="Mihalev A."/>
            <person name="Mihova T."/>
            <person name="Mittelman R."/>
            <person name="Mlenga V."/>
            <person name="Montmayeur A."/>
            <person name="Mulrain L."/>
            <person name="Navidi A."/>
            <person name="Naylor J."/>
            <person name="Negash T."/>
            <person name="Nguyen T."/>
            <person name="Nguyen N."/>
            <person name="Nicol R."/>
            <person name="Norbu C."/>
            <person name="Norbu N."/>
            <person name="Novod N."/>
            <person name="O'Neill B."/>
            <person name="Osman S."/>
            <person name="Markiewicz E."/>
            <person name="Oyono O.L."/>
            <person name="Patti C."/>
            <person name="Phunkhang P."/>
            <person name="Pierre F."/>
            <person name="Priest M."/>
            <person name="Raghuraman S."/>
            <person name="Rege F."/>
            <person name="Reyes R."/>
            <person name="Rise C."/>
            <person name="Rogov P."/>
            <person name="Ross K."/>
            <person name="Ryan E."/>
            <person name="Settipalli S."/>
            <person name="Shea T."/>
            <person name="Sherpa N."/>
            <person name="Shi L."/>
            <person name="Shih D."/>
            <person name="Sparrow T."/>
            <person name="Spaulding J."/>
            <person name="Stalker J."/>
            <person name="Stange-Thomann N."/>
            <person name="Stavropoulos S."/>
            <person name="Stone C."/>
            <person name="Strader C."/>
            <person name="Tesfaye S."/>
            <person name="Thomson T."/>
            <person name="Thoulutsang Y."/>
            <person name="Thoulutsang D."/>
            <person name="Topham K."/>
            <person name="Topping I."/>
            <person name="Tsamla T."/>
            <person name="Vassiliev H."/>
            <person name="Vo A."/>
            <person name="Wangchuk T."/>
            <person name="Wangdi T."/>
            <person name="Weiand M."/>
            <person name="Wilkinson J."/>
            <person name="Wilson A."/>
            <person name="Yadav S."/>
            <person name="Young G."/>
            <person name="Yu Q."/>
            <person name="Zembek L."/>
            <person name="Zhong D."/>
            <person name="Zimmer A."/>
            <person name="Zwirko Z."/>
            <person name="Jaffe D.B."/>
            <person name="Alvarez P."/>
            <person name="Brockman W."/>
            <person name="Butler J."/>
            <person name="Chin C."/>
            <person name="Gnerre S."/>
            <person name="Grabherr M."/>
            <person name="Kleber M."/>
            <person name="Mauceli E."/>
            <person name="MacCallum I."/>
        </authorList>
    </citation>
    <scope>NUCLEOTIDE SEQUENCE [LARGE SCALE GENOMIC DNA]</scope>
    <source>
        <strain evidence="4">Tucson 14024-0371.13</strain>
    </source>
</reference>
<dbReference type="eggNOG" id="ENOG502R8D1">
    <property type="taxonomic scope" value="Eukaryota"/>
</dbReference>
<feature type="coiled-coil region" evidence="1">
    <location>
        <begin position="259"/>
        <end position="378"/>
    </location>
</feature>
<dbReference type="InParanoid" id="B3MUB6"/>
<dbReference type="FunCoup" id="B3MUB6">
    <property type="interactions" value="21"/>
</dbReference>
<dbReference type="STRING" id="7217.B3MUB6"/>
<dbReference type="EMBL" id="CH902624">
    <property type="protein sequence ID" value="EDV33445.1"/>
    <property type="molecule type" value="Genomic_DNA"/>
</dbReference>
<name>B3MUB6_DROAN</name>
<dbReference type="Pfam" id="PF03800">
    <property type="entry name" value="Nuf2"/>
    <property type="match status" value="1"/>
</dbReference>
<dbReference type="Gene3D" id="1.10.287.1490">
    <property type="match status" value="1"/>
</dbReference>
<organism evidence="3 4">
    <name type="scientific">Drosophila ananassae</name>
    <name type="common">Fruit fly</name>
    <dbReference type="NCBI Taxonomy" id="7217"/>
    <lineage>
        <taxon>Eukaryota</taxon>
        <taxon>Metazoa</taxon>
        <taxon>Ecdysozoa</taxon>
        <taxon>Arthropoda</taxon>
        <taxon>Hexapoda</taxon>
        <taxon>Insecta</taxon>
        <taxon>Pterygota</taxon>
        <taxon>Neoptera</taxon>
        <taxon>Endopterygota</taxon>
        <taxon>Diptera</taxon>
        <taxon>Brachycera</taxon>
        <taxon>Muscomorpha</taxon>
        <taxon>Ephydroidea</taxon>
        <taxon>Drosophilidae</taxon>
        <taxon>Drosophila</taxon>
        <taxon>Sophophora</taxon>
    </lineage>
</organism>
<dbReference type="PhylomeDB" id="B3MUB6"/>
<evidence type="ECO:0000259" key="2">
    <source>
        <dbReference type="Pfam" id="PF03800"/>
    </source>
</evidence>
<feature type="coiled-coil region" evidence="1">
    <location>
        <begin position="197"/>
        <end position="224"/>
    </location>
</feature>
<keyword evidence="4" id="KW-1185">Reference proteome</keyword>
<dbReference type="Proteomes" id="UP000007801">
    <property type="component" value="Unassembled WGS sequence"/>
</dbReference>
<dbReference type="GO" id="GO:0007080">
    <property type="term" value="P:mitotic metaphase chromosome alignment"/>
    <property type="evidence" value="ECO:0007669"/>
    <property type="project" value="EnsemblMetazoa"/>
</dbReference>